<name>A0A4Y7SBL7_COPMI</name>
<gene>
    <name evidence="2" type="ORF">FA13DRAFT_1744808</name>
</gene>
<comment type="caution">
    <text evidence="2">The sequence shown here is derived from an EMBL/GenBank/DDBJ whole genome shotgun (WGS) entry which is preliminary data.</text>
</comment>
<proteinExistence type="predicted"/>
<organism evidence="2 3">
    <name type="scientific">Coprinellus micaceus</name>
    <name type="common">Glistening ink-cap mushroom</name>
    <name type="synonym">Coprinus micaceus</name>
    <dbReference type="NCBI Taxonomy" id="71717"/>
    <lineage>
        <taxon>Eukaryota</taxon>
        <taxon>Fungi</taxon>
        <taxon>Dikarya</taxon>
        <taxon>Basidiomycota</taxon>
        <taxon>Agaricomycotina</taxon>
        <taxon>Agaricomycetes</taxon>
        <taxon>Agaricomycetidae</taxon>
        <taxon>Agaricales</taxon>
        <taxon>Agaricineae</taxon>
        <taxon>Psathyrellaceae</taxon>
        <taxon>Coprinellus</taxon>
    </lineage>
</organism>
<feature type="region of interest" description="Disordered" evidence="1">
    <location>
        <begin position="44"/>
        <end position="64"/>
    </location>
</feature>
<keyword evidence="3" id="KW-1185">Reference proteome</keyword>
<accession>A0A4Y7SBL7</accession>
<sequence>MHGTRTYTSPQYNEYQGNLNIPRFRGCTKLFEHCRLNESLSAQVGVPIGGTNGHESEVSPNRWT</sequence>
<protein>
    <submittedName>
        <fullName evidence="2">Uncharacterized protein</fullName>
    </submittedName>
</protein>
<evidence type="ECO:0000313" key="2">
    <source>
        <dbReference type="EMBL" id="TEB19033.1"/>
    </source>
</evidence>
<evidence type="ECO:0000256" key="1">
    <source>
        <dbReference type="SAM" id="MobiDB-lite"/>
    </source>
</evidence>
<evidence type="ECO:0000313" key="3">
    <source>
        <dbReference type="Proteomes" id="UP000298030"/>
    </source>
</evidence>
<reference evidence="2 3" key="1">
    <citation type="journal article" date="2019" name="Nat. Ecol. Evol.">
        <title>Megaphylogeny resolves global patterns of mushroom evolution.</title>
        <authorList>
            <person name="Varga T."/>
            <person name="Krizsan K."/>
            <person name="Foldi C."/>
            <person name="Dima B."/>
            <person name="Sanchez-Garcia M."/>
            <person name="Sanchez-Ramirez S."/>
            <person name="Szollosi G.J."/>
            <person name="Szarkandi J.G."/>
            <person name="Papp V."/>
            <person name="Albert L."/>
            <person name="Andreopoulos W."/>
            <person name="Angelini C."/>
            <person name="Antonin V."/>
            <person name="Barry K.W."/>
            <person name="Bougher N.L."/>
            <person name="Buchanan P."/>
            <person name="Buyck B."/>
            <person name="Bense V."/>
            <person name="Catcheside P."/>
            <person name="Chovatia M."/>
            <person name="Cooper J."/>
            <person name="Damon W."/>
            <person name="Desjardin D."/>
            <person name="Finy P."/>
            <person name="Geml J."/>
            <person name="Haridas S."/>
            <person name="Hughes K."/>
            <person name="Justo A."/>
            <person name="Karasinski D."/>
            <person name="Kautmanova I."/>
            <person name="Kiss B."/>
            <person name="Kocsube S."/>
            <person name="Kotiranta H."/>
            <person name="LaButti K.M."/>
            <person name="Lechner B.E."/>
            <person name="Liimatainen K."/>
            <person name="Lipzen A."/>
            <person name="Lukacs Z."/>
            <person name="Mihaltcheva S."/>
            <person name="Morgado L.N."/>
            <person name="Niskanen T."/>
            <person name="Noordeloos M.E."/>
            <person name="Ohm R.A."/>
            <person name="Ortiz-Santana B."/>
            <person name="Ovrebo C."/>
            <person name="Racz N."/>
            <person name="Riley R."/>
            <person name="Savchenko A."/>
            <person name="Shiryaev A."/>
            <person name="Soop K."/>
            <person name="Spirin V."/>
            <person name="Szebenyi C."/>
            <person name="Tomsovsky M."/>
            <person name="Tulloss R.E."/>
            <person name="Uehling J."/>
            <person name="Grigoriev I.V."/>
            <person name="Vagvolgyi C."/>
            <person name="Papp T."/>
            <person name="Martin F.M."/>
            <person name="Miettinen O."/>
            <person name="Hibbett D.S."/>
            <person name="Nagy L.G."/>
        </authorList>
    </citation>
    <scope>NUCLEOTIDE SEQUENCE [LARGE SCALE GENOMIC DNA]</scope>
    <source>
        <strain evidence="2 3">FP101781</strain>
    </source>
</reference>
<dbReference type="AlphaFoldDB" id="A0A4Y7SBL7"/>
<dbReference type="Proteomes" id="UP000298030">
    <property type="component" value="Unassembled WGS sequence"/>
</dbReference>
<dbReference type="EMBL" id="QPFP01000210">
    <property type="protein sequence ID" value="TEB19033.1"/>
    <property type="molecule type" value="Genomic_DNA"/>
</dbReference>